<dbReference type="CDD" id="cd03801">
    <property type="entry name" value="GT4_PimA-like"/>
    <property type="match status" value="1"/>
</dbReference>
<dbReference type="GO" id="GO:0016757">
    <property type="term" value="F:glycosyltransferase activity"/>
    <property type="evidence" value="ECO:0007669"/>
    <property type="project" value="InterPro"/>
</dbReference>
<protein>
    <submittedName>
        <fullName evidence="2">Glycosyltransferase</fullName>
    </submittedName>
</protein>
<dbReference type="EMBL" id="JAELVQ010000003">
    <property type="protein sequence ID" value="MBJ6367257.1"/>
    <property type="molecule type" value="Genomic_DNA"/>
</dbReference>
<dbReference type="SUPFAM" id="SSF53756">
    <property type="entry name" value="UDP-Glycosyltransferase/glycogen phosphorylase"/>
    <property type="match status" value="1"/>
</dbReference>
<dbReference type="PANTHER" id="PTHR45947">
    <property type="entry name" value="SULFOQUINOVOSYL TRANSFERASE SQD2"/>
    <property type="match status" value="1"/>
</dbReference>
<gene>
    <name evidence="2" type="ORF">JF259_04040</name>
</gene>
<dbReference type="Gene3D" id="3.40.50.2000">
    <property type="entry name" value="Glycogen Phosphorylase B"/>
    <property type="match status" value="2"/>
</dbReference>
<organism evidence="2 3">
    <name type="scientific">Snuella sedimenti</name>
    <dbReference type="NCBI Taxonomy" id="2798802"/>
    <lineage>
        <taxon>Bacteria</taxon>
        <taxon>Pseudomonadati</taxon>
        <taxon>Bacteroidota</taxon>
        <taxon>Flavobacteriia</taxon>
        <taxon>Flavobacteriales</taxon>
        <taxon>Flavobacteriaceae</taxon>
        <taxon>Snuella</taxon>
    </lineage>
</organism>
<dbReference type="Proteomes" id="UP000610931">
    <property type="component" value="Unassembled WGS sequence"/>
</dbReference>
<evidence type="ECO:0000313" key="3">
    <source>
        <dbReference type="Proteomes" id="UP000610931"/>
    </source>
</evidence>
<evidence type="ECO:0000313" key="2">
    <source>
        <dbReference type="EMBL" id="MBJ6367257.1"/>
    </source>
</evidence>
<dbReference type="AlphaFoldDB" id="A0A8J7IMI6"/>
<evidence type="ECO:0000259" key="1">
    <source>
        <dbReference type="Pfam" id="PF00534"/>
    </source>
</evidence>
<comment type="caution">
    <text evidence="2">The sequence shown here is derived from an EMBL/GenBank/DDBJ whole genome shotgun (WGS) entry which is preliminary data.</text>
</comment>
<dbReference type="Pfam" id="PF00534">
    <property type="entry name" value="Glycos_transf_1"/>
    <property type="match status" value="1"/>
</dbReference>
<name>A0A8J7IMI6_9FLAO</name>
<dbReference type="InterPro" id="IPR050194">
    <property type="entry name" value="Glycosyltransferase_grp1"/>
</dbReference>
<feature type="domain" description="Glycosyl transferase family 1" evidence="1">
    <location>
        <begin position="219"/>
        <end position="387"/>
    </location>
</feature>
<keyword evidence="3" id="KW-1185">Reference proteome</keyword>
<reference evidence="2" key="1">
    <citation type="submission" date="2020-12" db="EMBL/GenBank/DDBJ databases">
        <title>Snuella sp. nov., isolated from sediment in Incheon.</title>
        <authorList>
            <person name="Kim W."/>
        </authorList>
    </citation>
    <scope>NUCLEOTIDE SEQUENCE</scope>
    <source>
        <strain evidence="2">CAU 1569</strain>
    </source>
</reference>
<sequence>MNKKRIFIIAQDDKTFKYGVGTYVKEILEHGKNETAFEIVLVLLASLHKTVIVEKTNNNTKYFYIPKPVVYDNNQPDILSYSYSKALYVLLNDFFTIGENDVFHFNDVTQYVLLNDIKAYTTAKIIYTIHVSLLKTFYGKNKVLQLQDFSREEDGEDSIYKRSINTEIQNCELADKVICLSDDMLDDIVNTYKTSMDKVQKINNGISPQNLSYAKREIDILKRKINIRPDDFLLLYVGRIETNKGVQFLIESFNTLLKKGYDRIHLLIVGDGMLKKKLEKDVCGFKDKITFSGYVAPEDIYQYYSMADAMVFPSLNEQSSYVMLEAMSFKLPLIVTNITAFNILEDNWSCLKARVTNNAVDLEELTSKMEVFIGDRTLRNRIAERAYSLFLEKYTAKKMFDQTYSDLFE</sequence>
<accession>A0A8J7IMI6</accession>
<proteinExistence type="predicted"/>
<dbReference type="InterPro" id="IPR001296">
    <property type="entry name" value="Glyco_trans_1"/>
</dbReference>
<dbReference type="RefSeq" id="WP_199113630.1">
    <property type="nucleotide sequence ID" value="NZ_JAELVQ010000003.1"/>
</dbReference>
<dbReference type="PANTHER" id="PTHR45947:SF3">
    <property type="entry name" value="SULFOQUINOVOSYL TRANSFERASE SQD2"/>
    <property type="match status" value="1"/>
</dbReference>